<dbReference type="InterPro" id="IPR001563">
    <property type="entry name" value="Peptidase_S10"/>
</dbReference>
<evidence type="ECO:0008006" key="3">
    <source>
        <dbReference type="Google" id="ProtNLM"/>
    </source>
</evidence>
<evidence type="ECO:0000313" key="2">
    <source>
        <dbReference type="Proteomes" id="UP000688137"/>
    </source>
</evidence>
<keyword evidence="2" id="KW-1185">Reference proteome</keyword>
<gene>
    <name evidence="1" type="ORF">PPRIM_AZ9-3.1.T1150008</name>
</gene>
<dbReference type="Proteomes" id="UP000688137">
    <property type="component" value="Unassembled WGS sequence"/>
</dbReference>
<reference evidence="1" key="1">
    <citation type="submission" date="2021-01" db="EMBL/GenBank/DDBJ databases">
        <authorList>
            <consortium name="Genoscope - CEA"/>
            <person name="William W."/>
        </authorList>
    </citation>
    <scope>NUCLEOTIDE SEQUENCE</scope>
</reference>
<dbReference type="GO" id="GO:0006508">
    <property type="term" value="P:proteolysis"/>
    <property type="evidence" value="ECO:0007669"/>
    <property type="project" value="InterPro"/>
</dbReference>
<name>A0A8S1PDT0_PARPR</name>
<dbReference type="Pfam" id="PF00450">
    <property type="entry name" value="Peptidase_S10"/>
    <property type="match status" value="1"/>
</dbReference>
<dbReference type="PANTHER" id="PTHR11802:SF201">
    <property type="entry name" value="CARBOXYPEPTIDASE"/>
    <property type="match status" value="1"/>
</dbReference>
<dbReference type="AlphaFoldDB" id="A0A8S1PDT0"/>
<dbReference type="EMBL" id="CAJJDM010000118">
    <property type="protein sequence ID" value="CAD8101235.1"/>
    <property type="molecule type" value="Genomic_DNA"/>
</dbReference>
<proteinExistence type="predicted"/>
<dbReference type="GO" id="GO:0004185">
    <property type="term" value="F:serine-type carboxypeptidase activity"/>
    <property type="evidence" value="ECO:0007669"/>
    <property type="project" value="InterPro"/>
</dbReference>
<organism evidence="1 2">
    <name type="scientific">Paramecium primaurelia</name>
    <dbReference type="NCBI Taxonomy" id="5886"/>
    <lineage>
        <taxon>Eukaryota</taxon>
        <taxon>Sar</taxon>
        <taxon>Alveolata</taxon>
        <taxon>Ciliophora</taxon>
        <taxon>Intramacronucleata</taxon>
        <taxon>Oligohymenophorea</taxon>
        <taxon>Peniculida</taxon>
        <taxon>Parameciidae</taxon>
        <taxon>Paramecium</taxon>
    </lineage>
</organism>
<protein>
    <recommendedName>
        <fullName evidence="3">Serine carboxypeptidase</fullName>
    </recommendedName>
</protein>
<comment type="caution">
    <text evidence="1">The sequence shown here is derived from an EMBL/GenBank/DDBJ whole genome shotgun (WGS) entry which is preliminary data.</text>
</comment>
<evidence type="ECO:0000313" key="1">
    <source>
        <dbReference type="EMBL" id="CAD8101235.1"/>
    </source>
</evidence>
<accession>A0A8S1PDT0</accession>
<sequence>MGCKNKKINFIRVFHKKKFSTSYHSKQNQKICSVKPESDQICLGSNINVYNIYGYCKEAPEFLKPKTKTIKQIRYSYVSWYEGNNFYDDDKRKAPCSDFGPINEYYNNAKVQEALHIQERPYFWSACSQEVNKAFNISNNGSYQILPLLSQSGIKILIYSGDQDAVINVVETEQSINMIPGIQELDSQTPQGNTDKDLAGWITQYNYLKFIVVKGAGHMVPEDQRQNAFEMFNSFIYGNELPKYH</sequence>
<dbReference type="PANTHER" id="PTHR11802">
    <property type="entry name" value="SERINE PROTEASE FAMILY S10 SERINE CARBOXYPEPTIDASE"/>
    <property type="match status" value="1"/>
</dbReference>